<keyword evidence="5" id="KW-1185">Reference proteome</keyword>
<evidence type="ECO:0000259" key="3">
    <source>
        <dbReference type="Pfam" id="PF09429"/>
    </source>
</evidence>
<dbReference type="EMBL" id="JADGIZ020000071">
    <property type="protein sequence ID" value="KAL2912315.1"/>
    <property type="molecule type" value="Genomic_DNA"/>
</dbReference>
<dbReference type="InterPro" id="IPR019007">
    <property type="entry name" value="Wbp11/ELF5/Saf1_N"/>
</dbReference>
<feature type="compositionally biased region" description="Basic and acidic residues" evidence="2">
    <location>
        <begin position="111"/>
        <end position="125"/>
    </location>
</feature>
<accession>A0ABR4MYG1</accession>
<feature type="compositionally biased region" description="Low complexity" evidence="2">
    <location>
        <begin position="156"/>
        <end position="168"/>
    </location>
</feature>
<feature type="region of interest" description="Disordered" evidence="2">
    <location>
        <begin position="111"/>
        <end position="172"/>
    </location>
</feature>
<feature type="coiled-coil region" evidence="1">
    <location>
        <begin position="49"/>
        <end position="103"/>
    </location>
</feature>
<feature type="compositionally biased region" description="Basic and acidic residues" evidence="2">
    <location>
        <begin position="137"/>
        <end position="155"/>
    </location>
</feature>
<evidence type="ECO:0000313" key="4">
    <source>
        <dbReference type="EMBL" id="KAL2912315.1"/>
    </source>
</evidence>
<sequence length="408" mass="44140">MGKKEINPADALRKKLRKQEIKKACDIPAPRAFGAGVQNKEDKKRSQLIALAQRNTGKLEKEFRELKQQELDSELDANGFFKLRKIQQRMDEINDARKQLGLAPKQLAFDASEKAKGEQDKEYRFFHPTFNPHGKRRSDLKDESQTDGEVKDHAPDSNPDSDGSGPDADGAEQPAVMDLSFIPIPQGEAPETDAQVYMTLQLPEVLDTAEANRRAEEAKVSADEALAAEREMAAVKTAQEQAAANMLAASQTYYAAGLPVGVPIGAPIGMPMGHPAAMHMMMPDGAMPGFGVPMQPMWAGGLNSIGAPGTSAPGGGVRHRHSAPAKQGRLPAKTASKPASQPVKPLTLPNKPAQAPVIAAAPQIRDLRKELTSLVPVALLRKKATAQQHSKQQQPQQQQQRPQSPQGE</sequence>
<proteinExistence type="predicted"/>
<name>A0ABR4MYG1_9FUNG</name>
<reference evidence="4 5" key="1">
    <citation type="submission" date="2023-09" db="EMBL/GenBank/DDBJ databases">
        <title>Pangenome analysis of Batrachochytrium dendrobatidis and related Chytrids.</title>
        <authorList>
            <person name="Yacoub M.N."/>
            <person name="Stajich J.E."/>
            <person name="James T.Y."/>
        </authorList>
    </citation>
    <scope>NUCLEOTIDE SEQUENCE [LARGE SCALE GENOMIC DNA]</scope>
    <source>
        <strain evidence="4 5">JEL0888</strain>
    </source>
</reference>
<evidence type="ECO:0000256" key="1">
    <source>
        <dbReference type="SAM" id="Coils"/>
    </source>
</evidence>
<dbReference type="Proteomes" id="UP001527925">
    <property type="component" value="Unassembled WGS sequence"/>
</dbReference>
<protein>
    <recommendedName>
        <fullName evidence="3">Wbp11/ELF5/Saf1 N-terminal domain-containing protein</fullName>
    </recommendedName>
</protein>
<organism evidence="4 5">
    <name type="scientific">Polyrhizophydium stewartii</name>
    <dbReference type="NCBI Taxonomy" id="2732419"/>
    <lineage>
        <taxon>Eukaryota</taxon>
        <taxon>Fungi</taxon>
        <taxon>Fungi incertae sedis</taxon>
        <taxon>Chytridiomycota</taxon>
        <taxon>Chytridiomycota incertae sedis</taxon>
        <taxon>Chytridiomycetes</taxon>
        <taxon>Rhizophydiales</taxon>
        <taxon>Rhizophydiales incertae sedis</taxon>
        <taxon>Polyrhizophydium</taxon>
    </lineage>
</organism>
<feature type="compositionally biased region" description="Low complexity" evidence="2">
    <location>
        <begin position="387"/>
        <end position="408"/>
    </location>
</feature>
<keyword evidence="1" id="KW-0175">Coiled coil</keyword>
<dbReference type="Pfam" id="PF09429">
    <property type="entry name" value="Wbp11"/>
    <property type="match status" value="1"/>
</dbReference>
<feature type="region of interest" description="Disordered" evidence="2">
    <location>
        <begin position="305"/>
        <end position="354"/>
    </location>
</feature>
<comment type="caution">
    <text evidence="4">The sequence shown here is derived from an EMBL/GenBank/DDBJ whole genome shotgun (WGS) entry which is preliminary data.</text>
</comment>
<feature type="domain" description="Wbp11/ELF5/Saf1 N-terminal" evidence="3">
    <location>
        <begin position="3"/>
        <end position="94"/>
    </location>
</feature>
<evidence type="ECO:0000313" key="5">
    <source>
        <dbReference type="Proteomes" id="UP001527925"/>
    </source>
</evidence>
<feature type="region of interest" description="Disordered" evidence="2">
    <location>
        <begin position="382"/>
        <end position="408"/>
    </location>
</feature>
<gene>
    <name evidence="4" type="ORF">HK105_208230</name>
</gene>
<evidence type="ECO:0000256" key="2">
    <source>
        <dbReference type="SAM" id="MobiDB-lite"/>
    </source>
</evidence>